<dbReference type="Pfam" id="PF25137">
    <property type="entry name" value="ADH_Fe_C"/>
    <property type="match status" value="1"/>
</dbReference>
<gene>
    <name evidence="4" type="ORF">NK125_02495</name>
</gene>
<dbReference type="RefSeq" id="WP_262065061.1">
    <property type="nucleotide sequence ID" value="NZ_JAMXOD010000002.1"/>
</dbReference>
<dbReference type="InterPro" id="IPR056798">
    <property type="entry name" value="ADH_Fe_C"/>
</dbReference>
<evidence type="ECO:0000259" key="3">
    <source>
        <dbReference type="Pfam" id="PF25137"/>
    </source>
</evidence>
<sequence>MDSFRYYSPTEIVFGRQAQEKTGELIKKYNGSKVLIVYGSGSVVRSGLLDEVKKILEKDGILYVEHGGAKPNPRLDFAREGVKKAIEAGVDFVLAIGGGSAIDTGKAVAVGAANPKTDIWSFWMDEEVPKKALPVGVILTLAAAGSESSPSAVLTNTEIDRKKGLTSDLNRPRFGILNPELTFTLPKYPLACGITDIYMHTIERYFTKASGNEMTDEIAEGLMRNVIRNGKKAYRNPKDYQSMSEIMWSGSLSHNDLTGLGNGKDFAVHGIGHVLSALYDEAHGGTLSALWSSWAREVYQEDIDRFVQYGKRVFNIENENKEEAALEAIETTEQFFKSLDMPIRLTQLSKGKLEDEELRKMADISTFGDTKTLGVFCRIDAQKAYEIYKRANEEPGV</sequence>
<evidence type="ECO:0000256" key="1">
    <source>
        <dbReference type="ARBA" id="ARBA00023002"/>
    </source>
</evidence>
<comment type="caution">
    <text evidence="4">The sequence shown here is derived from an EMBL/GenBank/DDBJ whole genome shotgun (WGS) entry which is preliminary data.</text>
</comment>
<dbReference type="Gene3D" id="1.20.1090.10">
    <property type="entry name" value="Dehydroquinate synthase-like - alpha domain"/>
    <property type="match status" value="1"/>
</dbReference>
<organism evidence="4 5">
    <name type="scientific">Aequitasia blattaphilus</name>
    <dbReference type="NCBI Taxonomy" id="2949332"/>
    <lineage>
        <taxon>Bacteria</taxon>
        <taxon>Bacillati</taxon>
        <taxon>Bacillota</taxon>
        <taxon>Clostridia</taxon>
        <taxon>Lachnospirales</taxon>
        <taxon>Lachnospiraceae</taxon>
        <taxon>Aequitasia</taxon>
    </lineage>
</organism>
<protein>
    <submittedName>
        <fullName evidence="4">Iron-containing alcohol dehydrogenase</fullName>
    </submittedName>
</protein>
<dbReference type="EMBL" id="JAMZFW010000002">
    <property type="protein sequence ID" value="MCP1101281.1"/>
    <property type="molecule type" value="Genomic_DNA"/>
</dbReference>
<evidence type="ECO:0000313" key="5">
    <source>
        <dbReference type="Proteomes" id="UP001523566"/>
    </source>
</evidence>
<keyword evidence="5" id="KW-1185">Reference proteome</keyword>
<evidence type="ECO:0000313" key="4">
    <source>
        <dbReference type="EMBL" id="MCP1101281.1"/>
    </source>
</evidence>
<dbReference type="CDD" id="cd08187">
    <property type="entry name" value="BDH"/>
    <property type="match status" value="1"/>
</dbReference>
<dbReference type="PANTHER" id="PTHR43633">
    <property type="entry name" value="ALCOHOL DEHYDROGENASE YQHD"/>
    <property type="match status" value="1"/>
</dbReference>
<dbReference type="PANTHER" id="PTHR43633:SF1">
    <property type="entry name" value="ALCOHOL DEHYDROGENASE YQHD"/>
    <property type="match status" value="1"/>
</dbReference>
<dbReference type="InterPro" id="IPR001670">
    <property type="entry name" value="ADH_Fe/GldA"/>
</dbReference>
<evidence type="ECO:0000259" key="2">
    <source>
        <dbReference type="Pfam" id="PF00465"/>
    </source>
</evidence>
<name>A0ABT1E624_9FIRM</name>
<dbReference type="Gene3D" id="3.40.50.1970">
    <property type="match status" value="1"/>
</dbReference>
<dbReference type="InterPro" id="IPR044731">
    <property type="entry name" value="BDH-like"/>
</dbReference>
<feature type="domain" description="Alcohol dehydrogenase iron-type/glycerol dehydrogenase GldA" evidence="2">
    <location>
        <begin position="9"/>
        <end position="179"/>
    </location>
</feature>
<reference evidence="4 5" key="1">
    <citation type="journal article" date="2022" name="Genome Biol. Evol.">
        <title>Host diet, physiology and behaviors set the stage for Lachnospiraceae cladogenesis.</title>
        <authorList>
            <person name="Vera-Ponce De Leon A."/>
            <person name="Schneider M."/>
            <person name="Jahnes B.C."/>
            <person name="Sadowski V."/>
            <person name="Camuy-Velez L.A."/>
            <person name="Duan J."/>
            <person name="Sabree Z.L."/>
        </authorList>
    </citation>
    <scope>NUCLEOTIDE SEQUENCE [LARGE SCALE GENOMIC DNA]</scope>
    <source>
        <strain evidence="4 5">PAL113</strain>
    </source>
</reference>
<proteinExistence type="predicted"/>
<dbReference type="Proteomes" id="UP001523566">
    <property type="component" value="Unassembled WGS sequence"/>
</dbReference>
<dbReference type="SUPFAM" id="SSF56796">
    <property type="entry name" value="Dehydroquinate synthase-like"/>
    <property type="match status" value="1"/>
</dbReference>
<keyword evidence="1" id="KW-0560">Oxidoreductase</keyword>
<feature type="domain" description="Fe-containing alcohol dehydrogenase-like C-terminal" evidence="3">
    <location>
        <begin position="195"/>
        <end position="391"/>
    </location>
</feature>
<dbReference type="Pfam" id="PF00465">
    <property type="entry name" value="Fe-ADH"/>
    <property type="match status" value="1"/>
</dbReference>
<accession>A0ABT1E624</accession>